<dbReference type="Proteomes" id="UP001234989">
    <property type="component" value="Chromosome 7"/>
</dbReference>
<organism evidence="1 2">
    <name type="scientific">Solanum verrucosum</name>
    <dbReference type="NCBI Taxonomy" id="315347"/>
    <lineage>
        <taxon>Eukaryota</taxon>
        <taxon>Viridiplantae</taxon>
        <taxon>Streptophyta</taxon>
        <taxon>Embryophyta</taxon>
        <taxon>Tracheophyta</taxon>
        <taxon>Spermatophyta</taxon>
        <taxon>Magnoliopsida</taxon>
        <taxon>eudicotyledons</taxon>
        <taxon>Gunneridae</taxon>
        <taxon>Pentapetalae</taxon>
        <taxon>asterids</taxon>
        <taxon>lamiids</taxon>
        <taxon>Solanales</taxon>
        <taxon>Solanaceae</taxon>
        <taxon>Solanoideae</taxon>
        <taxon>Solaneae</taxon>
        <taxon>Solanum</taxon>
    </lineage>
</organism>
<dbReference type="PANTHER" id="PTHR35461:SF3">
    <property type="entry name" value="OVATE DOMAIN-CONTAINING PROTEIN"/>
    <property type="match status" value="1"/>
</dbReference>
<evidence type="ECO:0000313" key="1">
    <source>
        <dbReference type="EMBL" id="WMV37425.1"/>
    </source>
</evidence>
<dbReference type="AlphaFoldDB" id="A0AAF0U1B0"/>
<evidence type="ECO:0000313" key="2">
    <source>
        <dbReference type="Proteomes" id="UP001234989"/>
    </source>
</evidence>
<dbReference type="EMBL" id="CP133618">
    <property type="protein sequence ID" value="WMV37425.1"/>
    <property type="molecule type" value="Genomic_DNA"/>
</dbReference>
<protein>
    <submittedName>
        <fullName evidence="1">Uncharacterized protein</fullName>
    </submittedName>
</protein>
<dbReference type="PANTHER" id="PTHR35461">
    <property type="entry name" value="BNAANNG14610D PROTEIN"/>
    <property type="match status" value="1"/>
</dbReference>
<reference evidence="1" key="1">
    <citation type="submission" date="2023-08" db="EMBL/GenBank/DDBJ databases">
        <title>A de novo genome assembly of Solanum verrucosum Schlechtendal, a Mexican diploid species geographically isolated from the other diploid A-genome species in potato relatives.</title>
        <authorList>
            <person name="Hosaka K."/>
        </authorList>
    </citation>
    <scope>NUCLEOTIDE SEQUENCE</scope>
    <source>
        <tissue evidence="1">Young leaves</tissue>
    </source>
</reference>
<accession>A0AAF0U1B0</accession>
<sequence length="148" mass="17327">MFLKTSISTTKKLIQKTLYNVKYLFSGGGGGGGYQKIPKTYTEQKRIIIMSSLPPTKEDQVSKRKEIIMYDGINKKYEEKRIRDERSYLVAQKLDELKMLENYKDEHALDIEQVLYYYSRLTCPAYVEIVDKFFMQIYSELFGASTVN</sequence>
<proteinExistence type="predicted"/>
<name>A0AAF0U1B0_SOLVR</name>
<keyword evidence="2" id="KW-1185">Reference proteome</keyword>
<gene>
    <name evidence="1" type="ORF">MTR67_030810</name>
</gene>